<reference evidence="1 2" key="1">
    <citation type="submission" date="2024-07" db="EMBL/GenBank/DDBJ databases">
        <title>Section-level genome sequencing and comparative genomics of Aspergillus sections Usti and Cavernicolus.</title>
        <authorList>
            <consortium name="Lawrence Berkeley National Laboratory"/>
            <person name="Nybo J.L."/>
            <person name="Vesth T.C."/>
            <person name="Theobald S."/>
            <person name="Frisvad J.C."/>
            <person name="Larsen T.O."/>
            <person name="Kjaerboelling I."/>
            <person name="Rothschild-Mancinelli K."/>
            <person name="Lyhne E.K."/>
            <person name="Kogle M.E."/>
            <person name="Barry K."/>
            <person name="Clum A."/>
            <person name="Na H."/>
            <person name="Ledsgaard L."/>
            <person name="Lin J."/>
            <person name="Lipzen A."/>
            <person name="Kuo A."/>
            <person name="Riley R."/>
            <person name="Mondo S."/>
            <person name="Labutti K."/>
            <person name="Haridas S."/>
            <person name="Pangalinan J."/>
            <person name="Salamov A.A."/>
            <person name="Simmons B.A."/>
            <person name="Magnuson J.K."/>
            <person name="Chen J."/>
            <person name="Drula E."/>
            <person name="Henrissat B."/>
            <person name="Wiebenga A."/>
            <person name="Lubbers R.J."/>
            <person name="Gomes A.C."/>
            <person name="Makela M.R."/>
            <person name="Stajich J."/>
            <person name="Grigoriev I.V."/>
            <person name="Mortensen U.H."/>
            <person name="De Vries R.P."/>
            <person name="Baker S.E."/>
            <person name="Andersen M.R."/>
        </authorList>
    </citation>
    <scope>NUCLEOTIDE SEQUENCE [LARGE SCALE GENOMIC DNA]</scope>
    <source>
        <strain evidence="1 2">CBS 209.92</strain>
    </source>
</reference>
<name>A0ABR4G4C2_9EURO</name>
<keyword evidence="2" id="KW-1185">Reference proteome</keyword>
<organism evidence="1 2">
    <name type="scientific">Aspergillus keveii</name>
    <dbReference type="NCBI Taxonomy" id="714993"/>
    <lineage>
        <taxon>Eukaryota</taxon>
        <taxon>Fungi</taxon>
        <taxon>Dikarya</taxon>
        <taxon>Ascomycota</taxon>
        <taxon>Pezizomycotina</taxon>
        <taxon>Eurotiomycetes</taxon>
        <taxon>Eurotiomycetidae</taxon>
        <taxon>Eurotiales</taxon>
        <taxon>Aspergillaceae</taxon>
        <taxon>Aspergillus</taxon>
        <taxon>Aspergillus subgen. Nidulantes</taxon>
    </lineage>
</organism>
<dbReference type="Proteomes" id="UP001610563">
    <property type="component" value="Unassembled WGS sequence"/>
</dbReference>
<sequence>MSRSRGTDRSSLSEKGYLRAITTILINFVTKRPMERGDNYIKKIDNHNYYSGGGPEPTTGLVRLKFKKRRSAPKSDEPFQQHAFFTSAPLASQLIFHCQLGEPTSAITRYSDPPDDCLGTGTRLYGTSLFPRPYVVSLSPGDATTRTYRPSIRESLTPFFQFHPQVALSTSVPFMCRDPDGGKPQSSFQG</sequence>
<evidence type="ECO:0000313" key="1">
    <source>
        <dbReference type="EMBL" id="KAL2793849.1"/>
    </source>
</evidence>
<proteinExistence type="predicted"/>
<dbReference type="EMBL" id="JBFTWV010000052">
    <property type="protein sequence ID" value="KAL2793849.1"/>
    <property type="molecule type" value="Genomic_DNA"/>
</dbReference>
<accession>A0ABR4G4C2</accession>
<comment type="caution">
    <text evidence="1">The sequence shown here is derived from an EMBL/GenBank/DDBJ whole genome shotgun (WGS) entry which is preliminary data.</text>
</comment>
<evidence type="ECO:0000313" key="2">
    <source>
        <dbReference type="Proteomes" id="UP001610563"/>
    </source>
</evidence>
<gene>
    <name evidence="1" type="ORF">BJX66DRAFT_218364</name>
</gene>
<protein>
    <submittedName>
        <fullName evidence="1">Uncharacterized protein</fullName>
    </submittedName>
</protein>